<dbReference type="Proteomes" id="UP000002601">
    <property type="component" value="Chromosome"/>
</dbReference>
<dbReference type="STRING" id="526222.Desal_1847"/>
<sequence length="242" mass="27728">MKESCKYLQAARYLGMAILTILLLQSCMVVVHEFTHSTMAYLLGEMKSPLGIVWGNPIMMTGWDEGVNYSRIFAEGNDWHAAAIGFSPLVMHSIVTCVCLFLLNAKELRNRWAYHWVYWLAVVNLMELVAYIYMRAFADHGDVGRFNQGMHLSAWWVFLLGGSFVTWMLWHLFRYSLPRLQDFFAANNSVCAWSMLCLISFTIFLWGSGIRVMAYVDGVQSLFGVAGILIFFATLIVFRVRL</sequence>
<feature type="transmembrane region" description="Helical" evidence="1">
    <location>
        <begin position="116"/>
        <end position="134"/>
    </location>
</feature>
<dbReference type="PROSITE" id="PS51257">
    <property type="entry name" value="PROKAR_LIPOPROTEIN"/>
    <property type="match status" value="1"/>
</dbReference>
<dbReference type="KEGG" id="dsa:Desal_1847"/>
<name>C6BUA0_MARSD</name>
<feature type="transmembrane region" description="Helical" evidence="1">
    <location>
        <begin position="154"/>
        <end position="173"/>
    </location>
</feature>
<protein>
    <recommendedName>
        <fullName evidence="4">Peptidase M50B-like</fullName>
    </recommendedName>
</protein>
<evidence type="ECO:0000313" key="2">
    <source>
        <dbReference type="EMBL" id="ACS79909.1"/>
    </source>
</evidence>
<dbReference type="HOGENOM" id="CLU_074508_0_0_7"/>
<gene>
    <name evidence="2" type="ordered locus">Desal_1847</name>
</gene>
<dbReference type="EMBL" id="CP001649">
    <property type="protein sequence ID" value="ACS79909.1"/>
    <property type="molecule type" value="Genomic_DNA"/>
</dbReference>
<evidence type="ECO:0000256" key="1">
    <source>
        <dbReference type="SAM" id="Phobius"/>
    </source>
</evidence>
<feature type="transmembrane region" description="Helical" evidence="1">
    <location>
        <begin position="218"/>
        <end position="238"/>
    </location>
</feature>
<evidence type="ECO:0008006" key="4">
    <source>
        <dbReference type="Google" id="ProtNLM"/>
    </source>
</evidence>
<reference evidence="2 3" key="1">
    <citation type="submission" date="2009-06" db="EMBL/GenBank/DDBJ databases">
        <title>Complete sequence of Desulfovibrio salexigens DSM 2638.</title>
        <authorList>
            <consortium name="US DOE Joint Genome Institute"/>
            <person name="Lucas S."/>
            <person name="Copeland A."/>
            <person name="Lapidus A."/>
            <person name="Glavina del Rio T."/>
            <person name="Tice H."/>
            <person name="Bruce D."/>
            <person name="Goodwin L."/>
            <person name="Pitluck S."/>
            <person name="Munk A.C."/>
            <person name="Brettin T."/>
            <person name="Detter J.C."/>
            <person name="Han C."/>
            <person name="Tapia R."/>
            <person name="Larimer F."/>
            <person name="Land M."/>
            <person name="Hauser L."/>
            <person name="Kyrpides N."/>
            <person name="Anderson I."/>
            <person name="Wall J.D."/>
            <person name="Arkin A.P."/>
            <person name="Dehal P."/>
            <person name="Chivian D."/>
            <person name="Giles B."/>
            <person name="Hazen T.C."/>
        </authorList>
    </citation>
    <scope>NUCLEOTIDE SEQUENCE [LARGE SCALE GENOMIC DNA]</scope>
    <source>
        <strain evidence="3">ATCC 14822 / DSM 2638 / NCIMB 8403 / VKM B-1763</strain>
    </source>
</reference>
<accession>C6BUA0</accession>
<keyword evidence="1" id="KW-1133">Transmembrane helix</keyword>
<feature type="transmembrane region" description="Helical" evidence="1">
    <location>
        <begin position="12"/>
        <end position="31"/>
    </location>
</feature>
<keyword evidence="1" id="KW-0812">Transmembrane</keyword>
<dbReference type="AlphaFoldDB" id="C6BUA0"/>
<evidence type="ECO:0000313" key="3">
    <source>
        <dbReference type="Proteomes" id="UP000002601"/>
    </source>
</evidence>
<keyword evidence="1" id="KW-0472">Membrane</keyword>
<organism evidence="2 3">
    <name type="scientific">Maridesulfovibrio salexigens (strain ATCC 14822 / DSM 2638 / NCIMB 8403 / VKM B-1763)</name>
    <name type="common">Desulfovibrio salexigens</name>
    <dbReference type="NCBI Taxonomy" id="526222"/>
    <lineage>
        <taxon>Bacteria</taxon>
        <taxon>Pseudomonadati</taxon>
        <taxon>Thermodesulfobacteriota</taxon>
        <taxon>Desulfovibrionia</taxon>
        <taxon>Desulfovibrionales</taxon>
        <taxon>Desulfovibrionaceae</taxon>
        <taxon>Maridesulfovibrio</taxon>
    </lineage>
</organism>
<keyword evidence="3" id="KW-1185">Reference proteome</keyword>
<feature type="transmembrane region" description="Helical" evidence="1">
    <location>
        <begin position="79"/>
        <end position="104"/>
    </location>
</feature>
<feature type="transmembrane region" description="Helical" evidence="1">
    <location>
        <begin position="185"/>
        <end position="206"/>
    </location>
</feature>
<proteinExistence type="predicted"/>
<dbReference type="RefSeq" id="WP_015851725.1">
    <property type="nucleotide sequence ID" value="NC_012881.1"/>
</dbReference>
<dbReference type="eggNOG" id="ENOG5032X9U">
    <property type="taxonomic scope" value="Bacteria"/>
</dbReference>
<dbReference type="OrthoDB" id="791664at2"/>